<dbReference type="Gene3D" id="1.10.238.10">
    <property type="entry name" value="EF-hand"/>
    <property type="match status" value="1"/>
</dbReference>
<keyword evidence="6" id="KW-0479">Metal-binding</keyword>
<evidence type="ECO:0000256" key="11">
    <source>
        <dbReference type="ARBA" id="ARBA00023002"/>
    </source>
</evidence>
<dbReference type="InterPro" id="IPR013623">
    <property type="entry name" value="NADPH_Ox"/>
</dbReference>
<keyword evidence="4" id="KW-0285">Flavoprotein</keyword>
<dbReference type="GO" id="GO:0004601">
    <property type="term" value="F:peroxidase activity"/>
    <property type="evidence" value="ECO:0007669"/>
    <property type="project" value="UniProtKB-KW"/>
</dbReference>
<dbReference type="Pfam" id="PF01794">
    <property type="entry name" value="Ferric_reduct"/>
    <property type="match status" value="1"/>
</dbReference>
<dbReference type="InterPro" id="IPR013112">
    <property type="entry name" value="FAD-bd_8"/>
</dbReference>
<keyword evidence="3" id="KW-0575">Peroxidase</keyword>
<evidence type="ECO:0000256" key="10">
    <source>
        <dbReference type="ARBA" id="ARBA00022989"/>
    </source>
</evidence>
<dbReference type="CDD" id="cd06186">
    <property type="entry name" value="NOX_Duox_like_FAD_NADP"/>
    <property type="match status" value="1"/>
</dbReference>
<dbReference type="SUPFAM" id="SSF63380">
    <property type="entry name" value="Riboflavin synthase domain-like"/>
    <property type="match status" value="1"/>
</dbReference>
<dbReference type="PANTHER" id="PTHR11972">
    <property type="entry name" value="NADPH OXIDASE"/>
    <property type="match status" value="1"/>
</dbReference>
<comment type="subcellular location">
    <subcellularLocation>
        <location evidence="1">Membrane</location>
        <topology evidence="1">Multi-pass membrane protein</topology>
    </subcellularLocation>
</comment>
<dbReference type="SMR" id="A0A368S956"/>
<dbReference type="SUPFAM" id="SSF47473">
    <property type="entry name" value="EF-hand"/>
    <property type="match status" value="1"/>
</dbReference>
<evidence type="ECO:0000256" key="7">
    <source>
        <dbReference type="ARBA" id="ARBA00022827"/>
    </source>
</evidence>
<feature type="domain" description="FAD-binding FR-type" evidence="15">
    <location>
        <begin position="503"/>
        <end position="629"/>
    </location>
</feature>
<dbReference type="EMBL" id="CM003535">
    <property type="protein sequence ID" value="RCV38955.1"/>
    <property type="molecule type" value="Genomic_DNA"/>
</dbReference>
<dbReference type="InterPro" id="IPR039261">
    <property type="entry name" value="FNR_nucleotide-bd"/>
</dbReference>
<name>A0A368S956_SETIT</name>
<dbReference type="Gene3D" id="2.40.30.10">
    <property type="entry name" value="Translation factors"/>
    <property type="match status" value="1"/>
</dbReference>
<dbReference type="Pfam" id="PF08022">
    <property type="entry name" value="FAD_binding_8"/>
    <property type="match status" value="1"/>
</dbReference>
<keyword evidence="10 14" id="KW-1133">Transmembrane helix</keyword>
<dbReference type="KEGG" id="sita:101782515"/>
<dbReference type="Pfam" id="PF08414">
    <property type="entry name" value="NADPH_Ox"/>
    <property type="match status" value="1"/>
</dbReference>
<dbReference type="GO" id="GO:0009653">
    <property type="term" value="P:anatomical structure morphogenesis"/>
    <property type="evidence" value="ECO:0007669"/>
    <property type="project" value="UniProtKB-ARBA"/>
</dbReference>
<evidence type="ECO:0000256" key="5">
    <source>
        <dbReference type="ARBA" id="ARBA00022692"/>
    </source>
</evidence>
<dbReference type="InterPro" id="IPR050369">
    <property type="entry name" value="RBOH/FRE"/>
</dbReference>
<dbReference type="PRINTS" id="PR00466">
    <property type="entry name" value="GP91PHOX"/>
</dbReference>
<dbReference type="STRING" id="4555.A0A368S956"/>
<dbReference type="GO" id="GO:0016175">
    <property type="term" value="F:superoxide-generating NAD(P)H oxidase activity"/>
    <property type="evidence" value="ECO:0007669"/>
    <property type="project" value="UniProtKB-ARBA"/>
</dbReference>
<dbReference type="AlphaFoldDB" id="A0A368S956"/>
<evidence type="ECO:0000256" key="1">
    <source>
        <dbReference type="ARBA" id="ARBA00004141"/>
    </source>
</evidence>
<dbReference type="Gene3D" id="3.40.50.80">
    <property type="entry name" value="Nucleotide-binding domain of ferredoxin-NADP reductase (FNR) module"/>
    <property type="match status" value="1"/>
</dbReference>
<evidence type="ECO:0000313" key="16">
    <source>
        <dbReference type="EMBL" id="RCV38955.1"/>
    </source>
</evidence>
<keyword evidence="5 14" id="KW-0812">Transmembrane</keyword>
<dbReference type="GO" id="GO:0042742">
    <property type="term" value="P:defense response to bacterium"/>
    <property type="evidence" value="ECO:0007669"/>
    <property type="project" value="UniProtKB-ARBA"/>
</dbReference>
<comment type="similarity">
    <text evidence="2">Belongs to the RBOH (TC 5.B.1.3) family.</text>
</comment>
<dbReference type="OrthoDB" id="167398at2759"/>
<evidence type="ECO:0000256" key="14">
    <source>
        <dbReference type="SAM" id="Phobius"/>
    </source>
</evidence>
<feature type="compositionally biased region" description="Acidic residues" evidence="13">
    <location>
        <begin position="32"/>
        <end position="46"/>
    </location>
</feature>
<feature type="region of interest" description="Disordered" evidence="13">
    <location>
        <begin position="1"/>
        <end position="46"/>
    </location>
</feature>
<dbReference type="SUPFAM" id="SSF52343">
    <property type="entry name" value="Ferredoxin reductase-like, C-terminal NADP-linked domain"/>
    <property type="match status" value="1"/>
</dbReference>
<dbReference type="InterPro" id="IPR017927">
    <property type="entry name" value="FAD-bd_FR_type"/>
</dbReference>
<feature type="compositionally biased region" description="Low complexity" evidence="13">
    <location>
        <begin position="1"/>
        <end position="11"/>
    </location>
</feature>
<evidence type="ECO:0000256" key="4">
    <source>
        <dbReference type="ARBA" id="ARBA00022630"/>
    </source>
</evidence>
<reference evidence="16" key="2">
    <citation type="submission" date="2015-07" db="EMBL/GenBank/DDBJ databases">
        <authorList>
            <person name="Noorani M."/>
        </authorList>
    </citation>
    <scope>NUCLEOTIDE SEQUENCE</scope>
    <source>
        <strain evidence="16">Yugu1</strain>
    </source>
</reference>
<dbReference type="PROSITE" id="PS51384">
    <property type="entry name" value="FAD_FR"/>
    <property type="match status" value="1"/>
</dbReference>
<dbReference type="InterPro" id="IPR000778">
    <property type="entry name" value="Cyt_b245_heavy_chain"/>
</dbReference>
<keyword evidence="9" id="KW-0521">NADP</keyword>
<evidence type="ECO:0000256" key="8">
    <source>
        <dbReference type="ARBA" id="ARBA00022837"/>
    </source>
</evidence>
<evidence type="ECO:0000259" key="15">
    <source>
        <dbReference type="PROSITE" id="PS51384"/>
    </source>
</evidence>
<evidence type="ECO:0000256" key="2">
    <source>
        <dbReference type="ARBA" id="ARBA00007975"/>
    </source>
</evidence>
<dbReference type="InterPro" id="IPR011992">
    <property type="entry name" value="EF-hand-dom_pair"/>
</dbReference>
<dbReference type="FunFam" id="2.40.30.10:FF:000059">
    <property type="entry name" value="dual oxidase isoform X1"/>
    <property type="match status" value="1"/>
</dbReference>
<dbReference type="InterPro" id="IPR013121">
    <property type="entry name" value="Fe_red_NAD-bd_6"/>
</dbReference>
<evidence type="ECO:0000256" key="9">
    <source>
        <dbReference type="ARBA" id="ARBA00022857"/>
    </source>
</evidence>
<evidence type="ECO:0000256" key="13">
    <source>
        <dbReference type="SAM" id="MobiDB-lite"/>
    </source>
</evidence>
<gene>
    <name evidence="16" type="ORF">SETIT_8G184400v2</name>
</gene>
<evidence type="ECO:0000256" key="3">
    <source>
        <dbReference type="ARBA" id="ARBA00022559"/>
    </source>
</evidence>
<proteinExistence type="inferred from homology"/>
<keyword evidence="8" id="KW-0106">Calcium</keyword>
<dbReference type="InterPro" id="IPR013130">
    <property type="entry name" value="Fe3_Rdtase_TM_dom"/>
</dbReference>
<organism evidence="16">
    <name type="scientific">Setaria italica</name>
    <name type="common">Foxtail millet</name>
    <name type="synonym">Panicum italicum</name>
    <dbReference type="NCBI Taxonomy" id="4555"/>
    <lineage>
        <taxon>Eukaryota</taxon>
        <taxon>Viridiplantae</taxon>
        <taxon>Streptophyta</taxon>
        <taxon>Embryophyta</taxon>
        <taxon>Tracheophyta</taxon>
        <taxon>Spermatophyta</taxon>
        <taxon>Magnoliopsida</taxon>
        <taxon>Liliopsida</taxon>
        <taxon>Poales</taxon>
        <taxon>Poaceae</taxon>
        <taxon>PACMAD clade</taxon>
        <taxon>Panicoideae</taxon>
        <taxon>Panicodae</taxon>
        <taxon>Paniceae</taxon>
        <taxon>Cenchrinae</taxon>
        <taxon>Setaria</taxon>
    </lineage>
</organism>
<feature type="transmembrane region" description="Helical" evidence="14">
    <location>
        <begin position="449"/>
        <end position="469"/>
    </location>
</feature>
<keyword evidence="12 14" id="KW-0472">Membrane</keyword>
<keyword evidence="11" id="KW-0560">Oxidoreductase</keyword>
<dbReference type="SFLD" id="SFLDG01169">
    <property type="entry name" value="NADPH_oxidase_subgroup_(NOX)"/>
    <property type="match status" value="1"/>
</dbReference>
<accession>A0A368S956</accession>
<evidence type="ECO:0000256" key="12">
    <source>
        <dbReference type="ARBA" id="ARBA00023136"/>
    </source>
</evidence>
<dbReference type="Pfam" id="PF08030">
    <property type="entry name" value="NAD_binding_6"/>
    <property type="match status" value="1"/>
</dbReference>
<sequence length="819" mass="93918">MDNHSAGAAAGASGGGNESAPSQLAPSASGNDDGEITVDVRDDDGETVAGGAGAGDNYQFMVEAAHKLGICTSWHHVERQFHVLAVDGCLRRSKFGNCIGFHGSDEFAVQLFDALAWRRNISRSWISKAELRDFWDQISNISFFIRLQTFFDIMVKNTGERITEEVVKKMIALSASANKLPKVEEQASEYARLIMEELDTDNLGYIEFDNQLVTLLLHAAVGTTYNSRDSYQMLSARLRMLETNPLQRWYRRRVQYFLEDNWRRLWVLFLWLSVCAVLFAWKFIQYRRRYVFQVMGYCVCVAKGGAETLKFNMALILLPVCRNTITWIRNFTFVTRTVPIDDSINFHEVIAMGIAIGMGLHVVSHLTCNFPRLLHATDVGYAPLAQYFGTERDWRPPDYWWFLKGTEGWTGLVMLVLSAIAFTLALPWFRRDMVRLPGPLKRLTGFNAFWYSHHLLVIVYALLIVHGHFLYLTHKWYNKSTWMYLAVPMLLYAGERLVRALRSSMLPVKILKVVMYPGHTLSLHFSKPPGFEYKSGQYIFLNCPTISPFQWHPFCITSAPQDNYVSLHIRAVGDWTRCLKAFCTKVCWPPKDGKSGLLRADYDYDRNTTSNESLPKMLIDGPYGLMAQDYKQYEAVFLISLGIAATPMISILKDIINNMKQLHGDIESGDATNNSMSSSSFRPWRVYFYWVFREQGSFDWFRSIIDEVAEAEKMGVIEFNIYITSIYEEGDVRSGLIAMLHFLNYAKNGNDIISGTRVKAHFGRPNWWEVYKSIALNHQGQRVGVFYCGAQVLVKELRELARDFSRKTTTKFEFFKDTF</sequence>
<evidence type="ECO:0000256" key="6">
    <source>
        <dbReference type="ARBA" id="ARBA00022723"/>
    </source>
</evidence>
<feature type="compositionally biased region" description="Polar residues" evidence="13">
    <location>
        <begin position="19"/>
        <end position="30"/>
    </location>
</feature>
<dbReference type="InterPro" id="IPR017938">
    <property type="entry name" value="Riboflavin_synthase-like_b-brl"/>
</dbReference>
<keyword evidence="7" id="KW-0274">FAD</keyword>
<dbReference type="GO" id="GO:0046872">
    <property type="term" value="F:metal ion binding"/>
    <property type="evidence" value="ECO:0007669"/>
    <property type="project" value="UniProtKB-KW"/>
</dbReference>
<protein>
    <recommendedName>
        <fullName evidence="15">FAD-binding FR-type domain-containing protein</fullName>
    </recommendedName>
</protein>
<feature type="transmembrane region" description="Helical" evidence="14">
    <location>
        <begin position="409"/>
        <end position="429"/>
    </location>
</feature>
<dbReference type="GO" id="GO:0016020">
    <property type="term" value="C:membrane"/>
    <property type="evidence" value="ECO:0007669"/>
    <property type="project" value="UniProtKB-SubCell"/>
</dbReference>
<feature type="transmembrane region" description="Helical" evidence="14">
    <location>
        <begin position="265"/>
        <end position="284"/>
    </location>
</feature>
<reference evidence="16" key="1">
    <citation type="journal article" date="2012" name="Nat. Biotechnol.">
        <title>Reference genome sequence of the model plant Setaria.</title>
        <authorList>
            <person name="Bennetzen J.L."/>
            <person name="Schmutz J."/>
            <person name="Wang H."/>
            <person name="Percifield R."/>
            <person name="Hawkins J."/>
            <person name="Pontaroli A.C."/>
            <person name="Estep M."/>
            <person name="Feng L."/>
            <person name="Vaughn J.N."/>
            <person name="Grimwood J."/>
            <person name="Jenkins J."/>
            <person name="Barry K."/>
            <person name="Lindquist E."/>
            <person name="Hellsten U."/>
            <person name="Deshpande S."/>
            <person name="Wang X."/>
            <person name="Wu X."/>
            <person name="Mitros T."/>
            <person name="Triplett J."/>
            <person name="Yang X."/>
            <person name="Ye C.Y."/>
            <person name="Mauro-Herrera M."/>
            <person name="Wang L."/>
            <person name="Li P."/>
            <person name="Sharma M."/>
            <person name="Sharma R."/>
            <person name="Ronald P.C."/>
            <person name="Panaud O."/>
            <person name="Kellogg E.A."/>
            <person name="Brutnell T.P."/>
            <person name="Doust A.N."/>
            <person name="Tuskan G.A."/>
            <person name="Rokhsar D."/>
            <person name="Devos K.M."/>
        </authorList>
    </citation>
    <scope>NUCLEOTIDE SEQUENCE [LARGE SCALE GENOMIC DNA]</scope>
    <source>
        <strain evidence="16">Yugu1</strain>
    </source>
</reference>
<dbReference type="PANTHER" id="PTHR11972:SF197">
    <property type="entry name" value="RESPIRATORY BURST OXIDASE HOMOLOG PROTEIN D"/>
    <property type="match status" value="1"/>
</dbReference>
<feature type="transmembrane region" description="Helical" evidence="14">
    <location>
        <begin position="635"/>
        <end position="652"/>
    </location>
</feature>